<dbReference type="EMBL" id="GGFL01007850">
    <property type="protein sequence ID" value="MBW72028.1"/>
    <property type="molecule type" value="Transcribed_RNA"/>
</dbReference>
<organism evidence="2">
    <name type="scientific">Anopheles darlingi</name>
    <name type="common">Mosquito</name>
    <dbReference type="NCBI Taxonomy" id="43151"/>
    <lineage>
        <taxon>Eukaryota</taxon>
        <taxon>Metazoa</taxon>
        <taxon>Ecdysozoa</taxon>
        <taxon>Arthropoda</taxon>
        <taxon>Hexapoda</taxon>
        <taxon>Insecta</taxon>
        <taxon>Pterygota</taxon>
        <taxon>Neoptera</taxon>
        <taxon>Endopterygota</taxon>
        <taxon>Diptera</taxon>
        <taxon>Nematocera</taxon>
        <taxon>Culicoidea</taxon>
        <taxon>Culicidae</taxon>
        <taxon>Anophelinae</taxon>
        <taxon>Anopheles</taxon>
    </lineage>
</organism>
<proteinExistence type="predicted"/>
<evidence type="ECO:0000256" key="1">
    <source>
        <dbReference type="SAM" id="SignalP"/>
    </source>
</evidence>
<feature type="chain" id="PRO_5014856877" evidence="1">
    <location>
        <begin position="22"/>
        <end position="91"/>
    </location>
</feature>
<protein>
    <submittedName>
        <fullName evidence="2">Putative secreted protein</fullName>
    </submittedName>
</protein>
<reference evidence="2" key="1">
    <citation type="submission" date="2018-01" db="EMBL/GenBank/DDBJ databases">
        <title>An insight into the sialome of Amazonian anophelines.</title>
        <authorList>
            <person name="Ribeiro J.M."/>
            <person name="Scarpassa V."/>
            <person name="Calvo E."/>
        </authorList>
    </citation>
    <scope>NUCLEOTIDE SEQUENCE</scope>
</reference>
<sequence>MGWGVTLKYASLITIQHTVLASISSDRATAAAICGRQSNLMLYRCMHHEWKEGMELQHAAGAAGRRERDARSERMVTKFIFTHAPIALYAM</sequence>
<evidence type="ECO:0000313" key="2">
    <source>
        <dbReference type="EMBL" id="MBW72028.1"/>
    </source>
</evidence>
<accession>A0A2M4D4L5</accession>
<keyword evidence="1" id="KW-0732">Signal</keyword>
<name>A0A2M4D4L5_ANODA</name>
<dbReference type="AlphaFoldDB" id="A0A2M4D4L5"/>
<feature type="signal peptide" evidence="1">
    <location>
        <begin position="1"/>
        <end position="21"/>
    </location>
</feature>